<name>A0A1E2S239_9HYPH</name>
<proteinExistence type="predicted"/>
<gene>
    <name evidence="1" type="ORF">A7A08_00218</name>
</gene>
<dbReference type="EMBL" id="MASI01000001">
    <property type="protein sequence ID" value="ODA68395.1"/>
    <property type="molecule type" value="Genomic_DNA"/>
</dbReference>
<protein>
    <recommendedName>
        <fullName evidence="3">Outer membrane protein beta-barrel domain-containing protein</fullName>
    </recommendedName>
</protein>
<evidence type="ECO:0000313" key="2">
    <source>
        <dbReference type="Proteomes" id="UP000095087"/>
    </source>
</evidence>
<evidence type="ECO:0008006" key="3">
    <source>
        <dbReference type="Google" id="ProtNLM"/>
    </source>
</evidence>
<accession>A0A1E2S239</accession>
<comment type="caution">
    <text evidence="1">The sequence shown here is derived from an EMBL/GenBank/DDBJ whole genome shotgun (WGS) entry which is preliminary data.</text>
</comment>
<dbReference type="AlphaFoldDB" id="A0A1E2S239"/>
<sequence>MAPGVILTTQGYAQREDVTADFYSNWEVALSGGVAWTFGNPLWTSRYPWTWQIGGGVIRRDYDSPDPTIDPTQNEEDTTLWARTAMILPVAETWAVIPQVEYRDQASNYEIRAFDDLSVIVGIQKTF</sequence>
<organism evidence="1 2">
    <name type="scientific">Methyloligella halotolerans</name>
    <dbReference type="NCBI Taxonomy" id="1177755"/>
    <lineage>
        <taxon>Bacteria</taxon>
        <taxon>Pseudomonadati</taxon>
        <taxon>Pseudomonadota</taxon>
        <taxon>Alphaproteobacteria</taxon>
        <taxon>Hyphomicrobiales</taxon>
        <taxon>Hyphomicrobiaceae</taxon>
        <taxon>Methyloligella</taxon>
    </lineage>
</organism>
<dbReference type="RefSeq" id="WP_069093708.1">
    <property type="nucleotide sequence ID" value="NZ_MASI01000001.1"/>
</dbReference>
<reference evidence="1 2" key="1">
    <citation type="submission" date="2016-07" db="EMBL/GenBank/DDBJ databases">
        <title>Draft genome sequence of Methyloligella halotolerans C2T (VKM B-2706T=CCUG 61687T=DSM 25045T), a halotolerant polyhydroxybutyrate accumulating methylotroph.</title>
        <authorList>
            <person name="Vasilenko O.V."/>
            <person name="Doronina N.V."/>
            <person name="Poroshina M.N."/>
            <person name="Tarlachkov S.V."/>
            <person name="Trotsenko Y.A."/>
        </authorList>
    </citation>
    <scope>NUCLEOTIDE SEQUENCE [LARGE SCALE GENOMIC DNA]</scope>
    <source>
        <strain evidence="1 2">VKM B-2706</strain>
    </source>
</reference>
<dbReference type="Proteomes" id="UP000095087">
    <property type="component" value="Unassembled WGS sequence"/>
</dbReference>
<keyword evidence="2" id="KW-1185">Reference proteome</keyword>
<evidence type="ECO:0000313" key="1">
    <source>
        <dbReference type="EMBL" id="ODA68395.1"/>
    </source>
</evidence>
<dbReference type="STRING" id="1177755.A7A08_00218"/>